<feature type="compositionally biased region" description="Pro residues" evidence="1">
    <location>
        <begin position="87"/>
        <end position="101"/>
    </location>
</feature>
<dbReference type="AlphaFoldDB" id="A0AAD6XLA6"/>
<proteinExistence type="predicted"/>
<gene>
    <name evidence="2" type="ORF">B0H15DRAFT_952541</name>
</gene>
<feature type="region of interest" description="Disordered" evidence="1">
    <location>
        <begin position="80"/>
        <end position="101"/>
    </location>
</feature>
<evidence type="ECO:0000313" key="3">
    <source>
        <dbReference type="Proteomes" id="UP001222325"/>
    </source>
</evidence>
<name>A0AAD6XLA6_9AGAR</name>
<comment type="caution">
    <text evidence="2">The sequence shown here is derived from an EMBL/GenBank/DDBJ whole genome shotgun (WGS) entry which is preliminary data.</text>
</comment>
<sequence>MTRPVAADVLNALCRAVSRGATHHPLATRPRTPITILLLSLGFHRRPATCLAMGPRMRSIQVHTPHCACRAAPHAPSLMCRTRALPGPSPSPPPSRAPHSP</sequence>
<evidence type="ECO:0000256" key="1">
    <source>
        <dbReference type="SAM" id="MobiDB-lite"/>
    </source>
</evidence>
<accession>A0AAD6XLA6</accession>
<keyword evidence="3" id="KW-1185">Reference proteome</keyword>
<protein>
    <submittedName>
        <fullName evidence="2">Uncharacterized protein</fullName>
    </submittedName>
</protein>
<reference evidence="2" key="1">
    <citation type="submission" date="2023-03" db="EMBL/GenBank/DDBJ databases">
        <title>Massive genome expansion in bonnet fungi (Mycena s.s.) driven by repeated elements and novel gene families across ecological guilds.</title>
        <authorList>
            <consortium name="Lawrence Berkeley National Laboratory"/>
            <person name="Harder C.B."/>
            <person name="Miyauchi S."/>
            <person name="Viragh M."/>
            <person name="Kuo A."/>
            <person name="Thoen E."/>
            <person name="Andreopoulos B."/>
            <person name="Lu D."/>
            <person name="Skrede I."/>
            <person name="Drula E."/>
            <person name="Henrissat B."/>
            <person name="Morin E."/>
            <person name="Kohler A."/>
            <person name="Barry K."/>
            <person name="LaButti K."/>
            <person name="Morin E."/>
            <person name="Salamov A."/>
            <person name="Lipzen A."/>
            <person name="Mereny Z."/>
            <person name="Hegedus B."/>
            <person name="Baldrian P."/>
            <person name="Stursova M."/>
            <person name="Weitz H."/>
            <person name="Taylor A."/>
            <person name="Grigoriev I.V."/>
            <person name="Nagy L.G."/>
            <person name="Martin F."/>
            <person name="Kauserud H."/>
        </authorList>
    </citation>
    <scope>NUCLEOTIDE SEQUENCE</scope>
    <source>
        <strain evidence="2">CBHHK173m</strain>
    </source>
</reference>
<evidence type="ECO:0000313" key="2">
    <source>
        <dbReference type="EMBL" id="KAJ7082457.1"/>
    </source>
</evidence>
<dbReference type="Proteomes" id="UP001222325">
    <property type="component" value="Unassembled WGS sequence"/>
</dbReference>
<organism evidence="2 3">
    <name type="scientific">Mycena belliarum</name>
    <dbReference type="NCBI Taxonomy" id="1033014"/>
    <lineage>
        <taxon>Eukaryota</taxon>
        <taxon>Fungi</taxon>
        <taxon>Dikarya</taxon>
        <taxon>Basidiomycota</taxon>
        <taxon>Agaricomycotina</taxon>
        <taxon>Agaricomycetes</taxon>
        <taxon>Agaricomycetidae</taxon>
        <taxon>Agaricales</taxon>
        <taxon>Marasmiineae</taxon>
        <taxon>Mycenaceae</taxon>
        <taxon>Mycena</taxon>
    </lineage>
</organism>
<dbReference type="EMBL" id="JARJCN010000045">
    <property type="protein sequence ID" value="KAJ7082457.1"/>
    <property type="molecule type" value="Genomic_DNA"/>
</dbReference>